<accession>A0A9P4R8J3</accession>
<dbReference type="Proteomes" id="UP000799444">
    <property type="component" value="Unassembled WGS sequence"/>
</dbReference>
<feature type="transmembrane region" description="Helical" evidence="1">
    <location>
        <begin position="98"/>
        <end position="123"/>
    </location>
</feature>
<feature type="non-terminal residue" evidence="2">
    <location>
        <position position="283"/>
    </location>
</feature>
<keyword evidence="3" id="KW-1185">Reference proteome</keyword>
<feature type="transmembrane region" description="Helical" evidence="1">
    <location>
        <begin position="212"/>
        <end position="232"/>
    </location>
</feature>
<dbReference type="PANTHER" id="PTHR35179">
    <property type="entry name" value="PROTEIN CBG02620"/>
    <property type="match status" value="1"/>
</dbReference>
<evidence type="ECO:0000313" key="3">
    <source>
        <dbReference type="Proteomes" id="UP000799444"/>
    </source>
</evidence>
<organism evidence="2 3">
    <name type="scientific">Polyplosphaeria fusca</name>
    <dbReference type="NCBI Taxonomy" id="682080"/>
    <lineage>
        <taxon>Eukaryota</taxon>
        <taxon>Fungi</taxon>
        <taxon>Dikarya</taxon>
        <taxon>Ascomycota</taxon>
        <taxon>Pezizomycotina</taxon>
        <taxon>Dothideomycetes</taxon>
        <taxon>Pleosporomycetidae</taxon>
        <taxon>Pleosporales</taxon>
        <taxon>Tetraplosphaeriaceae</taxon>
        <taxon>Polyplosphaeria</taxon>
    </lineage>
</organism>
<sequence>LSQEYRPSASFTPWGPFIPATYYVEPITHLDVLLGSMVFGLNLFFALLASYRVIGQIRTARSPRTSAFFWMVWIEIIACIIISAECLLYLLKLLRPSFYFYTSLLVLWGIQVQLLLQIIINRIQVILLDRKKGKILCIGVAVIVTLITISVFCIWIPARLQISPVYAKINAIWDRIEKVVYLLIDAALNWYFIHVVRANLITNGLRKYEKLVRFNQQIIIISLLMDVMIIAAMSIPNGFVYCIFHPLAYLVKLNIEMSMAGLIKKLAVSSFRPTNNMSYMWEF</sequence>
<keyword evidence="1" id="KW-1133">Transmembrane helix</keyword>
<keyword evidence="1" id="KW-0472">Membrane</keyword>
<gene>
    <name evidence="2" type="ORF">EJ04DRAFT_411856</name>
</gene>
<dbReference type="PANTHER" id="PTHR35179:SF1">
    <property type="entry name" value="INTEGRAL MEMBRANE PROTEIN"/>
    <property type="match status" value="1"/>
</dbReference>
<feature type="transmembrane region" description="Helical" evidence="1">
    <location>
        <begin position="178"/>
        <end position="200"/>
    </location>
</feature>
<dbReference type="EMBL" id="ML996107">
    <property type="protein sequence ID" value="KAF2738788.1"/>
    <property type="molecule type" value="Genomic_DNA"/>
</dbReference>
<keyword evidence="1" id="KW-0812">Transmembrane</keyword>
<evidence type="ECO:0000313" key="2">
    <source>
        <dbReference type="EMBL" id="KAF2738788.1"/>
    </source>
</evidence>
<feature type="non-terminal residue" evidence="2">
    <location>
        <position position="1"/>
    </location>
</feature>
<comment type="caution">
    <text evidence="2">The sequence shown here is derived from an EMBL/GenBank/DDBJ whole genome shotgun (WGS) entry which is preliminary data.</text>
</comment>
<evidence type="ECO:0000256" key="1">
    <source>
        <dbReference type="SAM" id="Phobius"/>
    </source>
</evidence>
<feature type="transmembrane region" description="Helical" evidence="1">
    <location>
        <begin position="135"/>
        <end position="158"/>
    </location>
</feature>
<feature type="transmembrane region" description="Helical" evidence="1">
    <location>
        <begin position="67"/>
        <end position="92"/>
    </location>
</feature>
<dbReference type="AlphaFoldDB" id="A0A9P4R8J3"/>
<reference evidence="2" key="1">
    <citation type="journal article" date="2020" name="Stud. Mycol.">
        <title>101 Dothideomycetes genomes: a test case for predicting lifestyles and emergence of pathogens.</title>
        <authorList>
            <person name="Haridas S."/>
            <person name="Albert R."/>
            <person name="Binder M."/>
            <person name="Bloem J."/>
            <person name="Labutti K."/>
            <person name="Salamov A."/>
            <person name="Andreopoulos B."/>
            <person name="Baker S."/>
            <person name="Barry K."/>
            <person name="Bills G."/>
            <person name="Bluhm B."/>
            <person name="Cannon C."/>
            <person name="Castanera R."/>
            <person name="Culley D."/>
            <person name="Daum C."/>
            <person name="Ezra D."/>
            <person name="Gonzalez J."/>
            <person name="Henrissat B."/>
            <person name="Kuo A."/>
            <person name="Liang C."/>
            <person name="Lipzen A."/>
            <person name="Lutzoni F."/>
            <person name="Magnuson J."/>
            <person name="Mondo S."/>
            <person name="Nolan M."/>
            <person name="Ohm R."/>
            <person name="Pangilinan J."/>
            <person name="Park H.-J."/>
            <person name="Ramirez L."/>
            <person name="Alfaro M."/>
            <person name="Sun H."/>
            <person name="Tritt A."/>
            <person name="Yoshinaga Y."/>
            <person name="Zwiers L.-H."/>
            <person name="Turgeon B."/>
            <person name="Goodwin S."/>
            <person name="Spatafora J."/>
            <person name="Crous P."/>
            <person name="Grigoriev I."/>
        </authorList>
    </citation>
    <scope>NUCLEOTIDE SEQUENCE</scope>
    <source>
        <strain evidence="2">CBS 125425</strain>
    </source>
</reference>
<protein>
    <submittedName>
        <fullName evidence="2">Uncharacterized protein</fullName>
    </submittedName>
</protein>
<feature type="transmembrane region" description="Helical" evidence="1">
    <location>
        <begin position="32"/>
        <end position="55"/>
    </location>
</feature>
<proteinExistence type="predicted"/>
<dbReference type="OrthoDB" id="3205825at2759"/>
<name>A0A9P4R8J3_9PLEO</name>